<comment type="caution">
    <text evidence="3">The sequence shown here is derived from an EMBL/GenBank/DDBJ whole genome shotgun (WGS) entry which is preliminary data.</text>
</comment>
<evidence type="ECO:0000313" key="3">
    <source>
        <dbReference type="EMBL" id="KRK22906.1"/>
    </source>
</evidence>
<protein>
    <recommendedName>
        <fullName evidence="2">UspA domain-containing protein</fullName>
    </recommendedName>
</protein>
<dbReference type="CDD" id="cd00293">
    <property type="entry name" value="USP-like"/>
    <property type="match status" value="1"/>
</dbReference>
<dbReference type="SUPFAM" id="SSF52402">
    <property type="entry name" value="Adenine nucleotide alpha hydrolases-like"/>
    <property type="match status" value="1"/>
</dbReference>
<feature type="domain" description="UspA" evidence="2">
    <location>
        <begin position="15"/>
        <end position="159"/>
    </location>
</feature>
<dbReference type="InterPro" id="IPR006016">
    <property type="entry name" value="UspA"/>
</dbReference>
<evidence type="ECO:0000256" key="1">
    <source>
        <dbReference type="ARBA" id="ARBA00008791"/>
    </source>
</evidence>
<dbReference type="PANTHER" id="PTHR46268:SF6">
    <property type="entry name" value="UNIVERSAL STRESS PROTEIN UP12"/>
    <property type="match status" value="1"/>
</dbReference>
<dbReference type="Gene3D" id="3.40.50.620">
    <property type="entry name" value="HUPs"/>
    <property type="match status" value="1"/>
</dbReference>
<dbReference type="InterPro" id="IPR006015">
    <property type="entry name" value="Universal_stress_UspA"/>
</dbReference>
<dbReference type="EMBL" id="AZCU01000019">
    <property type="protein sequence ID" value="KRK22906.1"/>
    <property type="molecule type" value="Genomic_DNA"/>
</dbReference>
<gene>
    <name evidence="3" type="ORF">FD24_GL001332</name>
</gene>
<sequence length="166" mass="18161">MIFITNNSLQEVLTMYQNILVPLDGSDNAYMALEHAVQLAQTFKSKLYLVNVIDITRLNAYSPAAYGGTLYTNLLQVAKDNSRDILRRGQRMAAEADVESLPIQVNSSPKASIATEIPKKYEIDLIVMGKSGTNAVSRIFLGSTTSYVVQKAAVNVTVINMPDDAT</sequence>
<name>A0A837R8T2_LACPE</name>
<accession>A0A837R8T2</accession>
<comment type="similarity">
    <text evidence="1">Belongs to the universal stress protein A family.</text>
</comment>
<evidence type="ECO:0000259" key="2">
    <source>
        <dbReference type="Pfam" id="PF00582"/>
    </source>
</evidence>
<organism evidence="3 4">
    <name type="scientific">Lactiplantibacillus pentosus DSM 20314</name>
    <dbReference type="NCBI Taxonomy" id="1423791"/>
    <lineage>
        <taxon>Bacteria</taxon>
        <taxon>Bacillati</taxon>
        <taxon>Bacillota</taxon>
        <taxon>Bacilli</taxon>
        <taxon>Lactobacillales</taxon>
        <taxon>Lactobacillaceae</taxon>
        <taxon>Lactiplantibacillus</taxon>
    </lineage>
</organism>
<dbReference type="PANTHER" id="PTHR46268">
    <property type="entry name" value="STRESS RESPONSE PROTEIN NHAX"/>
    <property type="match status" value="1"/>
</dbReference>
<reference evidence="3 4" key="1">
    <citation type="journal article" date="2015" name="Genome Announc.">
        <title>Expanding the biotechnology potential of lactobacilli through comparative genomics of 213 strains and associated genera.</title>
        <authorList>
            <person name="Sun Z."/>
            <person name="Harris H.M."/>
            <person name="McCann A."/>
            <person name="Guo C."/>
            <person name="Argimon S."/>
            <person name="Zhang W."/>
            <person name="Yang X."/>
            <person name="Jeffery I.B."/>
            <person name="Cooney J.C."/>
            <person name="Kagawa T.F."/>
            <person name="Liu W."/>
            <person name="Song Y."/>
            <person name="Salvetti E."/>
            <person name="Wrobel A."/>
            <person name="Rasinkangas P."/>
            <person name="Parkhill J."/>
            <person name="Rea M.C."/>
            <person name="O'Sullivan O."/>
            <person name="Ritari J."/>
            <person name="Douillard F.P."/>
            <person name="Paul Ross R."/>
            <person name="Yang R."/>
            <person name="Briner A.E."/>
            <person name="Felis G.E."/>
            <person name="de Vos W.M."/>
            <person name="Barrangou R."/>
            <person name="Klaenhammer T.R."/>
            <person name="Caufield P.W."/>
            <person name="Cui Y."/>
            <person name="Zhang H."/>
            <person name="O'Toole P.W."/>
        </authorList>
    </citation>
    <scope>NUCLEOTIDE SEQUENCE [LARGE SCALE GENOMIC DNA]</scope>
    <source>
        <strain evidence="3 4">DSM 20314</strain>
    </source>
</reference>
<dbReference type="Pfam" id="PF00582">
    <property type="entry name" value="Usp"/>
    <property type="match status" value="1"/>
</dbReference>
<proteinExistence type="inferred from homology"/>
<dbReference type="Proteomes" id="UP000051020">
    <property type="component" value="Unassembled WGS sequence"/>
</dbReference>
<dbReference type="PRINTS" id="PR01438">
    <property type="entry name" value="UNVRSLSTRESS"/>
</dbReference>
<dbReference type="InterPro" id="IPR014729">
    <property type="entry name" value="Rossmann-like_a/b/a_fold"/>
</dbReference>
<evidence type="ECO:0000313" key="4">
    <source>
        <dbReference type="Proteomes" id="UP000051020"/>
    </source>
</evidence>
<dbReference type="AlphaFoldDB" id="A0A837R8T2"/>